<sequence>MASDLPPMSPSRQQAYEVDKIDLTPRNSASYLVSNTHITLSHHIIPPVFEHVQVLSEPNWALLKLPGPSTTSQQRPELKEQLTELKTSLGHAQQHIKAQNAIIEGNHAQMIIQDLHLHKLNQALQGKEKKEG</sequence>
<evidence type="ECO:0000313" key="2">
    <source>
        <dbReference type="Proteomes" id="UP000807342"/>
    </source>
</evidence>
<keyword evidence="2" id="KW-1185">Reference proteome</keyword>
<gene>
    <name evidence="1" type="ORF">P691DRAFT_768896</name>
</gene>
<dbReference type="Proteomes" id="UP000807342">
    <property type="component" value="Unassembled WGS sequence"/>
</dbReference>
<dbReference type="EMBL" id="MU153437">
    <property type="protein sequence ID" value="KAF9439779.1"/>
    <property type="molecule type" value="Genomic_DNA"/>
</dbReference>
<reference evidence="1" key="1">
    <citation type="submission" date="2020-11" db="EMBL/GenBank/DDBJ databases">
        <authorList>
            <consortium name="DOE Joint Genome Institute"/>
            <person name="Ahrendt S."/>
            <person name="Riley R."/>
            <person name="Andreopoulos W."/>
            <person name="Labutti K."/>
            <person name="Pangilinan J."/>
            <person name="Ruiz-Duenas F.J."/>
            <person name="Barrasa J.M."/>
            <person name="Sanchez-Garcia M."/>
            <person name="Camarero S."/>
            <person name="Miyauchi S."/>
            <person name="Serrano A."/>
            <person name="Linde D."/>
            <person name="Babiker R."/>
            <person name="Drula E."/>
            <person name="Ayuso-Fernandez I."/>
            <person name="Pacheco R."/>
            <person name="Padilla G."/>
            <person name="Ferreira P."/>
            <person name="Barriuso J."/>
            <person name="Kellner H."/>
            <person name="Castanera R."/>
            <person name="Alfaro M."/>
            <person name="Ramirez L."/>
            <person name="Pisabarro A.G."/>
            <person name="Kuo A."/>
            <person name="Tritt A."/>
            <person name="Lipzen A."/>
            <person name="He G."/>
            <person name="Yan M."/>
            <person name="Ng V."/>
            <person name="Cullen D."/>
            <person name="Martin F."/>
            <person name="Rosso M.-N."/>
            <person name="Henrissat B."/>
            <person name="Hibbett D."/>
            <person name="Martinez A.T."/>
            <person name="Grigoriev I.V."/>
        </authorList>
    </citation>
    <scope>NUCLEOTIDE SEQUENCE</scope>
    <source>
        <strain evidence="1">MF-IS2</strain>
    </source>
</reference>
<organism evidence="1 2">
    <name type="scientific">Macrolepiota fuliginosa MF-IS2</name>
    <dbReference type="NCBI Taxonomy" id="1400762"/>
    <lineage>
        <taxon>Eukaryota</taxon>
        <taxon>Fungi</taxon>
        <taxon>Dikarya</taxon>
        <taxon>Basidiomycota</taxon>
        <taxon>Agaricomycotina</taxon>
        <taxon>Agaricomycetes</taxon>
        <taxon>Agaricomycetidae</taxon>
        <taxon>Agaricales</taxon>
        <taxon>Agaricineae</taxon>
        <taxon>Agaricaceae</taxon>
        <taxon>Macrolepiota</taxon>
    </lineage>
</organism>
<evidence type="ECO:0000313" key="1">
    <source>
        <dbReference type="EMBL" id="KAF9439779.1"/>
    </source>
</evidence>
<comment type="caution">
    <text evidence="1">The sequence shown here is derived from an EMBL/GenBank/DDBJ whole genome shotgun (WGS) entry which is preliminary data.</text>
</comment>
<dbReference type="AlphaFoldDB" id="A0A9P6BVH6"/>
<protein>
    <submittedName>
        <fullName evidence="1">Uncharacterized protein</fullName>
    </submittedName>
</protein>
<dbReference type="OrthoDB" id="3269297at2759"/>
<name>A0A9P6BVH6_9AGAR</name>
<proteinExistence type="predicted"/>
<accession>A0A9P6BVH6</accession>